<organism evidence="1 2">
    <name type="scientific">Monoraphidium neglectum</name>
    <dbReference type="NCBI Taxonomy" id="145388"/>
    <lineage>
        <taxon>Eukaryota</taxon>
        <taxon>Viridiplantae</taxon>
        <taxon>Chlorophyta</taxon>
        <taxon>core chlorophytes</taxon>
        <taxon>Chlorophyceae</taxon>
        <taxon>CS clade</taxon>
        <taxon>Sphaeropleales</taxon>
        <taxon>Selenastraceae</taxon>
        <taxon>Monoraphidium</taxon>
    </lineage>
</organism>
<dbReference type="STRING" id="145388.A0A0D2JMZ1"/>
<protein>
    <recommendedName>
        <fullName evidence="3">TraB domain-containing protein</fullName>
    </recommendedName>
</protein>
<dbReference type="Proteomes" id="UP000054498">
    <property type="component" value="Unassembled WGS sequence"/>
</dbReference>
<accession>A0A0D2JMZ1</accession>
<dbReference type="GeneID" id="25740305"/>
<gene>
    <name evidence="1" type="ORF">MNEG_7429</name>
</gene>
<dbReference type="EMBL" id="KK101530">
    <property type="protein sequence ID" value="KIZ00533.1"/>
    <property type="molecule type" value="Genomic_DNA"/>
</dbReference>
<evidence type="ECO:0000313" key="1">
    <source>
        <dbReference type="EMBL" id="KIZ00533.1"/>
    </source>
</evidence>
<evidence type="ECO:0000313" key="2">
    <source>
        <dbReference type="Proteomes" id="UP000054498"/>
    </source>
</evidence>
<evidence type="ECO:0008006" key="3">
    <source>
        <dbReference type="Google" id="ProtNLM"/>
    </source>
</evidence>
<dbReference type="AlphaFoldDB" id="A0A0D2JMZ1"/>
<name>A0A0D2JMZ1_9CHLO</name>
<dbReference type="OrthoDB" id="510159at2759"/>
<reference evidence="1 2" key="1">
    <citation type="journal article" date="2013" name="BMC Genomics">
        <title>Reconstruction of the lipid metabolism for the microalga Monoraphidium neglectum from its genome sequence reveals characteristics suitable for biofuel production.</title>
        <authorList>
            <person name="Bogen C."/>
            <person name="Al-Dilaimi A."/>
            <person name="Albersmeier A."/>
            <person name="Wichmann J."/>
            <person name="Grundmann M."/>
            <person name="Rupp O."/>
            <person name="Lauersen K.J."/>
            <person name="Blifernez-Klassen O."/>
            <person name="Kalinowski J."/>
            <person name="Goesmann A."/>
            <person name="Mussgnug J.H."/>
            <person name="Kruse O."/>
        </authorList>
    </citation>
    <scope>NUCLEOTIDE SEQUENCE [LARGE SCALE GENOMIC DNA]</scope>
    <source>
        <strain evidence="1 2">SAG 48.87</strain>
    </source>
</reference>
<dbReference type="RefSeq" id="XP_013899552.1">
    <property type="nucleotide sequence ID" value="XM_014044098.1"/>
</dbReference>
<proteinExistence type="predicted"/>
<dbReference type="KEGG" id="mng:MNEG_7429"/>
<keyword evidence="2" id="KW-1185">Reference proteome</keyword>
<sequence>MQEQGDAALAPGGVWQQACENFNGEQLAYVAALATGAKLAFGDRPKEITYRRLYALPSPQQIDEAFAHEIMMVEREVVMCKVAADLAAAEGGAVALVVGSAHLPGIQSLWQSGTWRQLLAADDLAASPLMAAPELGPSDMAAPGSGAKRGMLDAVMSLSVTQEVLQDLDSHLPPVPEDQDEERQLAFEFFSAQRTQLAALPREMLDRVCGCVRGCESGESMWDVLAPVRAVRPVNGGNGWDEEVVVALRGLDMYLSVGGGEEGEDANNAAALEA</sequence>